<evidence type="ECO:0000256" key="7">
    <source>
        <dbReference type="ARBA" id="ARBA00023157"/>
    </source>
</evidence>
<evidence type="ECO:0000256" key="6">
    <source>
        <dbReference type="ARBA" id="ARBA00022884"/>
    </source>
</evidence>
<keyword evidence="4 9" id="KW-0547">Nucleotide-binding</keyword>
<dbReference type="NCBIfam" id="NF001138">
    <property type="entry name" value="PRK00143.1"/>
    <property type="match status" value="1"/>
</dbReference>
<feature type="active site" description="Cysteine persulfide intermediate" evidence="9">
    <location>
        <position position="200"/>
    </location>
</feature>
<reference evidence="13" key="1">
    <citation type="submission" date="2017-09" db="EMBL/GenBank/DDBJ databases">
        <title>The Reconstruction of 2,631 Draft Metagenome-Assembled Genomes from the Global Oceans.</title>
        <authorList>
            <person name="Tully B.J."/>
            <person name="Graham E.D."/>
            <person name="Heidelberg J.F."/>
        </authorList>
    </citation>
    <scope>NUCLEOTIDE SEQUENCE [LARGE SCALE GENOMIC DNA]</scope>
</reference>
<keyword evidence="1 9" id="KW-0820">tRNA-binding</keyword>
<gene>
    <name evidence="9" type="primary">mnmA</name>
    <name evidence="12" type="ORF">CMN54_12640</name>
</gene>
<dbReference type="EC" id="2.8.1.13" evidence="9"/>
<keyword evidence="2 9" id="KW-0808">Transferase</keyword>
<dbReference type="GO" id="GO:0000049">
    <property type="term" value="F:tRNA binding"/>
    <property type="evidence" value="ECO:0007669"/>
    <property type="project" value="UniProtKB-KW"/>
</dbReference>
<sequence length="367" mass="41652">MGVPRVAIAMSGGVDSSVAAALLKEVGFEVIGLHLKLYQGPEATKRIKSCCSLDEALDARLICERLKIPFYVLDFQEDFQSNVIDYFVNEYSLGRTPNPCVMCNRTVKSELLLKKADELDCEFLATGHYAKILKNITGKIELHRPRDRKKDQTYFLHGIPYDQLQRLIFPLQDHIKSEVRKIAEKLDLDSASKPDSQEICFIDKDYRQFLKAQNRITENPGEFINLEGKVLGKHRGIPFYTVGQRRGLGISDRTPWYVVAIDVNENRVVLGKRENLRFNEIHVKDINWLIEPLEEPREIVVQLRYSHRGCEAMLTPLATDQATLHLPFSELAVTAGQAAVFYEGDRVLGGGWIKSCSNEEISMDIPA</sequence>
<dbReference type="InterPro" id="IPR004506">
    <property type="entry name" value="MnmA-like"/>
</dbReference>
<comment type="caution">
    <text evidence="9">Lacks conserved residue(s) required for the propagation of feature annotation.</text>
</comment>
<keyword evidence="5 9" id="KW-0067">ATP-binding</keyword>
<evidence type="ECO:0000256" key="1">
    <source>
        <dbReference type="ARBA" id="ARBA00022555"/>
    </source>
</evidence>
<dbReference type="PANTHER" id="PTHR11933:SF5">
    <property type="entry name" value="MITOCHONDRIAL TRNA-SPECIFIC 2-THIOURIDYLASE 1"/>
    <property type="match status" value="1"/>
</dbReference>
<organism evidence="12 13">
    <name type="scientific">SAR324 cluster bacterium</name>
    <dbReference type="NCBI Taxonomy" id="2024889"/>
    <lineage>
        <taxon>Bacteria</taxon>
        <taxon>Deltaproteobacteria</taxon>
        <taxon>SAR324 cluster</taxon>
    </lineage>
</organism>
<feature type="disulfide bond" description="Alternate" evidence="9">
    <location>
        <begin position="103"/>
        <end position="200"/>
    </location>
</feature>
<name>A0A2D6YME4_9DELT</name>
<feature type="site" description="Interaction with tRNA" evidence="9">
    <location>
        <position position="337"/>
    </location>
</feature>
<feature type="binding site" evidence="9">
    <location>
        <begin position="9"/>
        <end position="16"/>
    </location>
    <ligand>
        <name>ATP</name>
        <dbReference type="ChEBI" id="CHEBI:30616"/>
    </ligand>
</feature>
<evidence type="ECO:0000256" key="5">
    <source>
        <dbReference type="ARBA" id="ARBA00022840"/>
    </source>
</evidence>
<dbReference type="FunFam" id="3.40.50.620:FF:000115">
    <property type="entry name" value="tRNA-specific 2-thiouridylase MnmA"/>
    <property type="match status" value="1"/>
</dbReference>
<dbReference type="GO" id="GO:0103016">
    <property type="term" value="F:tRNA-uridine 2-sulfurtransferase activity"/>
    <property type="evidence" value="ECO:0007669"/>
    <property type="project" value="UniProtKB-EC"/>
</dbReference>
<dbReference type="GO" id="GO:0005524">
    <property type="term" value="F:ATP binding"/>
    <property type="evidence" value="ECO:0007669"/>
    <property type="project" value="UniProtKB-KW"/>
</dbReference>
<evidence type="ECO:0000313" key="13">
    <source>
        <dbReference type="Proteomes" id="UP000226525"/>
    </source>
</evidence>
<evidence type="ECO:0000256" key="4">
    <source>
        <dbReference type="ARBA" id="ARBA00022741"/>
    </source>
</evidence>
<feature type="active site" description="Nucleophile" evidence="9">
    <location>
        <position position="103"/>
    </location>
</feature>
<keyword evidence="3 9" id="KW-0819">tRNA processing</keyword>
<dbReference type="Gene3D" id="2.40.30.10">
    <property type="entry name" value="Translation factors"/>
    <property type="match status" value="1"/>
</dbReference>
<comment type="caution">
    <text evidence="12">The sequence shown here is derived from an EMBL/GenBank/DDBJ whole genome shotgun (WGS) entry which is preliminary data.</text>
</comment>
<comment type="similarity">
    <text evidence="9">Belongs to the MnmA/TRMU family.</text>
</comment>
<dbReference type="Pfam" id="PF20259">
    <property type="entry name" value="tRNA_Me_trans_M"/>
    <property type="match status" value="1"/>
</dbReference>
<keyword evidence="7 9" id="KW-1015">Disulfide bond</keyword>
<evidence type="ECO:0000313" key="12">
    <source>
        <dbReference type="EMBL" id="MAH64265.1"/>
    </source>
</evidence>
<evidence type="ECO:0000256" key="8">
    <source>
        <dbReference type="ARBA" id="ARBA00051542"/>
    </source>
</evidence>
<feature type="domain" description="tRNA-specific 2-thiouridylase MnmA-like C-terminal" evidence="10">
    <location>
        <begin position="280"/>
        <end position="353"/>
    </location>
</feature>
<accession>A0A2D6YME4</accession>
<dbReference type="Gene3D" id="3.40.50.620">
    <property type="entry name" value="HUPs"/>
    <property type="match status" value="1"/>
</dbReference>
<comment type="catalytic activity">
    <reaction evidence="8 9">
        <text>S-sulfanyl-L-cysteinyl-[protein] + uridine(34) in tRNA + AH2 + ATP = 2-thiouridine(34) in tRNA + L-cysteinyl-[protein] + A + AMP + diphosphate + H(+)</text>
        <dbReference type="Rhea" id="RHEA:47032"/>
        <dbReference type="Rhea" id="RHEA-COMP:10131"/>
        <dbReference type="Rhea" id="RHEA-COMP:11726"/>
        <dbReference type="Rhea" id="RHEA-COMP:11727"/>
        <dbReference type="Rhea" id="RHEA-COMP:11728"/>
        <dbReference type="ChEBI" id="CHEBI:13193"/>
        <dbReference type="ChEBI" id="CHEBI:15378"/>
        <dbReference type="ChEBI" id="CHEBI:17499"/>
        <dbReference type="ChEBI" id="CHEBI:29950"/>
        <dbReference type="ChEBI" id="CHEBI:30616"/>
        <dbReference type="ChEBI" id="CHEBI:33019"/>
        <dbReference type="ChEBI" id="CHEBI:61963"/>
        <dbReference type="ChEBI" id="CHEBI:65315"/>
        <dbReference type="ChEBI" id="CHEBI:87170"/>
        <dbReference type="ChEBI" id="CHEBI:456215"/>
        <dbReference type="EC" id="2.8.1.13"/>
    </reaction>
</comment>
<dbReference type="Proteomes" id="UP000226525">
    <property type="component" value="Unassembled WGS sequence"/>
</dbReference>
<dbReference type="HAMAP" id="MF_00144">
    <property type="entry name" value="tRNA_thiouridyl_MnmA"/>
    <property type="match status" value="1"/>
</dbReference>
<feature type="site" description="Interaction with tRNA" evidence="9">
    <location>
        <position position="128"/>
    </location>
</feature>
<keyword evidence="6 9" id="KW-0694">RNA-binding</keyword>
<comment type="subcellular location">
    <subcellularLocation>
        <location evidence="9">Cytoplasm</location>
    </subcellularLocation>
</comment>
<dbReference type="InterPro" id="IPR023382">
    <property type="entry name" value="MnmA-like_central_sf"/>
</dbReference>
<dbReference type="InterPro" id="IPR014729">
    <property type="entry name" value="Rossmann-like_a/b/a_fold"/>
</dbReference>
<evidence type="ECO:0000259" key="11">
    <source>
        <dbReference type="Pfam" id="PF20259"/>
    </source>
</evidence>
<feature type="region of interest" description="Interaction with tRNA" evidence="9">
    <location>
        <begin position="304"/>
        <end position="305"/>
    </location>
</feature>
<evidence type="ECO:0000259" key="10">
    <source>
        <dbReference type="Pfam" id="PF20258"/>
    </source>
</evidence>
<protein>
    <recommendedName>
        <fullName evidence="9">tRNA-specific 2-thiouridylase MnmA</fullName>
        <ecNumber evidence="9">2.8.1.13</ecNumber>
    </recommendedName>
</protein>
<dbReference type="InterPro" id="IPR046885">
    <property type="entry name" value="MnmA-like_C"/>
</dbReference>
<evidence type="ECO:0000256" key="3">
    <source>
        <dbReference type="ARBA" id="ARBA00022694"/>
    </source>
</evidence>
<dbReference type="Pfam" id="PF20258">
    <property type="entry name" value="tRNA_Me_trans_C"/>
    <property type="match status" value="1"/>
</dbReference>
<dbReference type="InterPro" id="IPR046884">
    <property type="entry name" value="MnmA-like_central"/>
</dbReference>
<dbReference type="FunFam" id="2.30.30.280:FF:000001">
    <property type="entry name" value="tRNA-specific 2-thiouridylase MnmA"/>
    <property type="match status" value="1"/>
</dbReference>
<dbReference type="NCBIfam" id="TIGR00420">
    <property type="entry name" value="trmU"/>
    <property type="match status" value="1"/>
</dbReference>
<dbReference type="CDD" id="cd01998">
    <property type="entry name" value="MnmA_TRMU-like"/>
    <property type="match status" value="1"/>
</dbReference>
<feature type="binding site" evidence="9">
    <location>
        <position position="127"/>
    </location>
    <ligand>
        <name>ATP</name>
        <dbReference type="ChEBI" id="CHEBI:30616"/>
    </ligand>
</feature>
<feature type="binding site" evidence="9">
    <location>
        <position position="35"/>
    </location>
    <ligand>
        <name>ATP</name>
        <dbReference type="ChEBI" id="CHEBI:30616"/>
    </ligand>
</feature>
<dbReference type="GO" id="GO:0002143">
    <property type="term" value="P:tRNA wobble position uridine thiolation"/>
    <property type="evidence" value="ECO:0007669"/>
    <property type="project" value="TreeGrafter"/>
</dbReference>
<dbReference type="Pfam" id="PF03054">
    <property type="entry name" value="tRNA_Me_trans"/>
    <property type="match status" value="1"/>
</dbReference>
<evidence type="ECO:0000256" key="2">
    <source>
        <dbReference type="ARBA" id="ARBA00022679"/>
    </source>
</evidence>
<dbReference type="SUPFAM" id="SSF52402">
    <property type="entry name" value="Adenine nucleotide alpha hydrolases-like"/>
    <property type="match status" value="1"/>
</dbReference>
<dbReference type="EMBL" id="NZEX01000149">
    <property type="protein sequence ID" value="MAH64265.1"/>
    <property type="molecule type" value="Genomic_DNA"/>
</dbReference>
<dbReference type="PANTHER" id="PTHR11933">
    <property type="entry name" value="TRNA 5-METHYLAMINOMETHYL-2-THIOURIDYLATE -METHYLTRANSFERASE"/>
    <property type="match status" value="1"/>
</dbReference>
<feature type="domain" description="tRNA-specific 2-thiouridylase MnmA-like central" evidence="11">
    <location>
        <begin position="213"/>
        <end position="271"/>
    </location>
</feature>
<keyword evidence="9" id="KW-0963">Cytoplasm</keyword>
<proteinExistence type="inferred from homology"/>
<dbReference type="GO" id="GO:0005737">
    <property type="term" value="C:cytoplasm"/>
    <property type="evidence" value="ECO:0007669"/>
    <property type="project" value="UniProtKB-SubCell"/>
</dbReference>
<comment type="function">
    <text evidence="9">Catalyzes the 2-thiolation of uridine at the wobble position (U34) of tRNA, leading to the formation of s(2)U34.</text>
</comment>
<dbReference type="AlphaFoldDB" id="A0A2D6YME4"/>
<evidence type="ECO:0000256" key="9">
    <source>
        <dbReference type="HAMAP-Rule" id="MF_00144"/>
    </source>
</evidence>
<dbReference type="Gene3D" id="2.30.30.280">
    <property type="entry name" value="Adenine nucleotide alpha hydrolases-like domains"/>
    <property type="match status" value="1"/>
</dbReference>
<feature type="region of interest" description="Interaction with tRNA" evidence="9">
    <location>
        <begin position="150"/>
        <end position="152"/>
    </location>
</feature>